<dbReference type="AlphaFoldDB" id="A0A8S2RBI0"/>
<evidence type="ECO:0000313" key="2">
    <source>
        <dbReference type="EMBL" id="CAF1339039.1"/>
    </source>
</evidence>
<evidence type="ECO:0000313" key="3">
    <source>
        <dbReference type="EMBL" id="CAF4150115.1"/>
    </source>
</evidence>
<feature type="domain" description="BPTI/Kunitz inhibitor" evidence="1">
    <location>
        <begin position="3"/>
        <end position="59"/>
    </location>
</feature>
<dbReference type="SUPFAM" id="SSF57362">
    <property type="entry name" value="BPTI-like"/>
    <property type="match status" value="1"/>
</dbReference>
<comment type="caution">
    <text evidence="3">The sequence shown here is derived from an EMBL/GenBank/DDBJ whole genome shotgun (WGS) entry which is preliminary data.</text>
</comment>
<dbReference type="InterPro" id="IPR002223">
    <property type="entry name" value="Kunitz_BPTI"/>
</dbReference>
<feature type="non-terminal residue" evidence="3">
    <location>
        <position position="1"/>
    </location>
</feature>
<dbReference type="EMBL" id="CAJNOK010021873">
    <property type="protein sequence ID" value="CAF1339039.1"/>
    <property type="molecule type" value="Genomic_DNA"/>
</dbReference>
<dbReference type="PROSITE" id="PS50279">
    <property type="entry name" value="BPTI_KUNITZ_2"/>
    <property type="match status" value="1"/>
</dbReference>
<dbReference type="Gene3D" id="4.10.410.10">
    <property type="entry name" value="Pancreatic trypsin inhibitor Kunitz domain"/>
    <property type="match status" value="1"/>
</dbReference>
<proteinExistence type="predicted"/>
<accession>A0A8S2RBI0</accession>
<dbReference type="Pfam" id="PF00014">
    <property type="entry name" value="Kunitz_BPTI"/>
    <property type="match status" value="1"/>
</dbReference>
<protein>
    <recommendedName>
        <fullName evidence="1">BPTI/Kunitz inhibitor domain-containing protein</fullName>
    </recommendedName>
</protein>
<dbReference type="SMART" id="SM00131">
    <property type="entry name" value="KU"/>
    <property type="match status" value="1"/>
</dbReference>
<evidence type="ECO:0000259" key="1">
    <source>
        <dbReference type="PROSITE" id="PS50279"/>
    </source>
</evidence>
<dbReference type="EMBL" id="CAJOBA010043490">
    <property type="protein sequence ID" value="CAF4150115.1"/>
    <property type="molecule type" value="Genomic_DNA"/>
</dbReference>
<gene>
    <name evidence="2" type="ORF">OVA965_LOCUS30251</name>
    <name evidence="3" type="ORF">TMI583_LOCUS31043</name>
</gene>
<name>A0A8S2RBI0_9BILA</name>
<reference evidence="3" key="1">
    <citation type="submission" date="2021-02" db="EMBL/GenBank/DDBJ databases">
        <authorList>
            <person name="Nowell W R."/>
        </authorList>
    </citation>
    <scope>NUCLEOTIDE SEQUENCE</scope>
</reference>
<organism evidence="3 4">
    <name type="scientific">Didymodactylos carnosus</name>
    <dbReference type="NCBI Taxonomy" id="1234261"/>
    <lineage>
        <taxon>Eukaryota</taxon>
        <taxon>Metazoa</taxon>
        <taxon>Spiralia</taxon>
        <taxon>Gnathifera</taxon>
        <taxon>Rotifera</taxon>
        <taxon>Eurotatoria</taxon>
        <taxon>Bdelloidea</taxon>
        <taxon>Philodinida</taxon>
        <taxon>Philodinidae</taxon>
        <taxon>Didymodactylos</taxon>
    </lineage>
</organism>
<sequence>ARCNGESLYGTVGIGRGSFHRYWYNKFEHTCKQFIYGGIGLLYETDNIFRTKEECSQACGSDSSISGKGIGEYTEMPLSDSELQKYVGQYINYVRNELESLGYTVHAVRTGPFATGFVPGSIPGESKGIRAIVTYNGIDDRVTRIQQRLY</sequence>
<dbReference type="InterPro" id="IPR036880">
    <property type="entry name" value="Kunitz_BPTI_sf"/>
</dbReference>
<dbReference type="GO" id="GO:0004867">
    <property type="term" value="F:serine-type endopeptidase inhibitor activity"/>
    <property type="evidence" value="ECO:0007669"/>
    <property type="project" value="InterPro"/>
</dbReference>
<evidence type="ECO:0000313" key="4">
    <source>
        <dbReference type="Proteomes" id="UP000682733"/>
    </source>
</evidence>
<dbReference type="Proteomes" id="UP000677228">
    <property type="component" value="Unassembled WGS sequence"/>
</dbReference>
<dbReference type="Proteomes" id="UP000682733">
    <property type="component" value="Unassembled WGS sequence"/>
</dbReference>